<dbReference type="EMBL" id="QXUF01000003">
    <property type="protein sequence ID" value="RIN03002.1"/>
    <property type="molecule type" value="Genomic_DNA"/>
</dbReference>
<evidence type="ECO:0000256" key="1">
    <source>
        <dbReference type="ARBA" id="ARBA00022801"/>
    </source>
</evidence>
<keyword evidence="4" id="KW-1185">Reference proteome</keyword>
<dbReference type="PANTHER" id="PTHR48081">
    <property type="entry name" value="AB HYDROLASE SUPERFAMILY PROTEIN C4A8.06C"/>
    <property type="match status" value="1"/>
</dbReference>
<comment type="caution">
    <text evidence="3">The sequence shown here is derived from an EMBL/GenBank/DDBJ whole genome shotgun (WGS) entry which is preliminary data.</text>
</comment>
<proteinExistence type="predicted"/>
<dbReference type="InterPro" id="IPR029058">
    <property type="entry name" value="AB_hydrolase_fold"/>
</dbReference>
<reference evidence="3 4" key="1">
    <citation type="journal article" date="2016" name="Front. Microbiol.">
        <title>Comprehensive Phylogenetic Analysis of Bovine Non-aureus Staphylococci Species Based on Whole-Genome Sequencing.</title>
        <authorList>
            <person name="Naushad S."/>
            <person name="Barkema H.W."/>
            <person name="Luby C."/>
            <person name="Condas L.A."/>
            <person name="Nobrega D.B."/>
            <person name="Carson D.A."/>
            <person name="De Buck J."/>
        </authorList>
    </citation>
    <scope>NUCLEOTIDE SEQUENCE [LARGE SCALE GENOMIC DNA]</scope>
    <source>
        <strain evidence="3 4">SNUC 4554</strain>
    </source>
</reference>
<dbReference type="RefSeq" id="WP_119585824.1">
    <property type="nucleotide sequence ID" value="NZ_JAWVBH010000001.1"/>
</dbReference>
<dbReference type="Pfam" id="PF07859">
    <property type="entry name" value="Abhydrolase_3"/>
    <property type="match status" value="1"/>
</dbReference>
<dbReference type="AlphaFoldDB" id="A0A418IJ04"/>
<dbReference type="PANTHER" id="PTHR48081:SF3">
    <property type="entry name" value="ALPHA_BETA HYDROLASE FOLD-3 DOMAIN-CONTAINING PROTEIN"/>
    <property type="match status" value="1"/>
</dbReference>
<evidence type="ECO:0000313" key="3">
    <source>
        <dbReference type="EMBL" id="RIN03002.1"/>
    </source>
</evidence>
<evidence type="ECO:0000313" key="4">
    <source>
        <dbReference type="Proteomes" id="UP000286317"/>
    </source>
</evidence>
<dbReference type="SUPFAM" id="SSF53474">
    <property type="entry name" value="alpha/beta-Hydrolases"/>
    <property type="match status" value="1"/>
</dbReference>
<keyword evidence="1 3" id="KW-0378">Hydrolase</keyword>
<protein>
    <submittedName>
        <fullName evidence="3">Alpha/beta hydrolase</fullName>
    </submittedName>
</protein>
<dbReference type="Gene3D" id="3.40.50.1820">
    <property type="entry name" value="alpha/beta hydrolase"/>
    <property type="match status" value="1"/>
</dbReference>
<gene>
    <name evidence="3" type="ORF">BU112_00745</name>
</gene>
<dbReference type="OrthoDB" id="9815425at2"/>
<dbReference type="InterPro" id="IPR050300">
    <property type="entry name" value="GDXG_lipolytic_enzyme"/>
</dbReference>
<accession>A0A418IJ04</accession>
<evidence type="ECO:0000259" key="2">
    <source>
        <dbReference type="Pfam" id="PF07859"/>
    </source>
</evidence>
<dbReference type="GO" id="GO:0016787">
    <property type="term" value="F:hydrolase activity"/>
    <property type="evidence" value="ECO:0007669"/>
    <property type="project" value="UniProtKB-KW"/>
</dbReference>
<dbReference type="InterPro" id="IPR013094">
    <property type="entry name" value="AB_hydrolase_3"/>
</dbReference>
<feature type="domain" description="Alpha/beta hydrolase fold-3" evidence="2">
    <location>
        <begin position="33"/>
        <end position="245"/>
    </location>
</feature>
<dbReference type="Proteomes" id="UP000286317">
    <property type="component" value="Unassembled WGS sequence"/>
</dbReference>
<organism evidence="3 4">
    <name type="scientific">Staphylococcus shinii</name>
    <dbReference type="NCBI Taxonomy" id="2912228"/>
    <lineage>
        <taxon>Bacteria</taxon>
        <taxon>Bacillati</taxon>
        <taxon>Bacillota</taxon>
        <taxon>Bacilli</taxon>
        <taxon>Bacillales</taxon>
        <taxon>Staphylococcaceae</taxon>
        <taxon>Staphylococcus</taxon>
    </lineage>
</organism>
<sequence>MSQYHSEIIAEDGFTLPLTVIEAKNEHVKGVITYFHGGGLIFGSPDDLPQSYIDLLTQDFHLVLVSYRLAPESNMDTIISDAILQYDAIKKCYPSLPLFTFGRSAGAFLAMIVATHRHVDGIVDFYGYCRVHVPSFLRPNSQYQTLSSKITPEILNQLIQQQPLVSGPMQARYPIYIHARGEAKWLDFLGIQTSTQSDYNISAQQLNHFPPTFIVHCINDSDVPYSESEYIYQNVKNCHMETLEDNQHDFDRTVNETSINLYMKAVHFLNQLI</sequence>
<name>A0A418IJ04_9STAP</name>